<feature type="domain" description="tRNA intron endonuclease catalytic" evidence="6">
    <location>
        <begin position="228"/>
        <end position="308"/>
    </location>
</feature>
<feature type="active site" evidence="5">
    <location>
        <position position="258"/>
    </location>
</feature>
<dbReference type="InterPro" id="IPR006676">
    <property type="entry name" value="tRNA_splic"/>
</dbReference>
<comment type="caution">
    <text evidence="7">The sequence shown here is derived from an EMBL/GenBank/DDBJ whole genome shotgun (WGS) entry which is preliminary data.</text>
</comment>
<dbReference type="PIRSF" id="PIRSF011789">
    <property type="entry name" value="tRNA_splic_SEN2"/>
    <property type="match status" value="1"/>
</dbReference>
<dbReference type="GO" id="GO:0003676">
    <property type="term" value="F:nucleic acid binding"/>
    <property type="evidence" value="ECO:0007669"/>
    <property type="project" value="InterPro"/>
</dbReference>
<dbReference type="InterPro" id="IPR036167">
    <property type="entry name" value="tRNA_intron_Endo_cat-like_sf"/>
</dbReference>
<name>A0A8S4S8I9_9NEOP</name>
<protein>
    <recommendedName>
        <fullName evidence="4">tRNA-splicing endonuclease subunit Sen2</fullName>
        <ecNumber evidence="4">4.6.1.16</ecNumber>
    </recommendedName>
</protein>
<dbReference type="PANTHER" id="PTHR21227:SF0">
    <property type="entry name" value="TRNA-SPLICING ENDONUCLEASE SUBUNIT SEN2"/>
    <property type="match status" value="1"/>
</dbReference>
<evidence type="ECO:0000256" key="4">
    <source>
        <dbReference type="PIRNR" id="PIRNR011789"/>
    </source>
</evidence>
<dbReference type="NCBIfam" id="TIGR00324">
    <property type="entry name" value="endA"/>
    <property type="match status" value="1"/>
</dbReference>
<dbReference type="EC" id="4.6.1.16" evidence="4"/>
<evidence type="ECO:0000256" key="5">
    <source>
        <dbReference type="PIRSR" id="PIRSR011789-1"/>
    </source>
</evidence>
<dbReference type="InterPro" id="IPR006677">
    <property type="entry name" value="tRNA_intron_Endonuc_cat-like"/>
</dbReference>
<evidence type="ECO:0000313" key="7">
    <source>
        <dbReference type="EMBL" id="CAH2261609.1"/>
    </source>
</evidence>
<evidence type="ECO:0000259" key="6">
    <source>
        <dbReference type="Pfam" id="PF01974"/>
    </source>
</evidence>
<sequence length="336" mass="38879">MNSLQSNGDSETDESSLHNPMCIVFTGHYNGVGVEVRPPHIMELLYQMGCFGKGTTSRSRPKPVTKSPQFMRRRQFLKRDYWYKRFGNLQKTIDPDSFFKDMDHLVAKIIKDTKEQSGKDVIDLVSTDDEDQEETANLTEKSEFDDSYQQNAVVIVPNSDSEEDDYFANLKPKYFINRVQLQEKLMLTLQEAFFLLYGLGCLKIVNNKNNILNVQECWNLFSESESNFVEKYVVYHYFRSKGYVVKPGIKFGGDYLLYKEGPGVNHADYIVVINSGNKEIRWTSLLGHVRMATTTVKEILIAEVKRSNKENITLPQDLQEYTIRELVLTRKFPVIQ</sequence>
<keyword evidence="3 4" id="KW-0456">Lyase</keyword>
<dbReference type="GO" id="GO:0000214">
    <property type="term" value="C:tRNA-intron endonuclease complex"/>
    <property type="evidence" value="ECO:0007669"/>
    <property type="project" value="UniProtKB-UniRule"/>
</dbReference>
<dbReference type="EMBL" id="CAKXAJ010026200">
    <property type="protein sequence ID" value="CAH2261609.1"/>
    <property type="molecule type" value="Genomic_DNA"/>
</dbReference>
<evidence type="ECO:0000313" key="8">
    <source>
        <dbReference type="Proteomes" id="UP000838756"/>
    </source>
</evidence>
<feature type="active site" evidence="5">
    <location>
        <position position="266"/>
    </location>
</feature>
<dbReference type="InterPro" id="IPR016589">
    <property type="entry name" value="tRNA_splic_SEN2"/>
</dbReference>
<dbReference type="Gene3D" id="3.40.1350.10">
    <property type="match status" value="1"/>
</dbReference>
<dbReference type="GO" id="GO:0005737">
    <property type="term" value="C:cytoplasm"/>
    <property type="evidence" value="ECO:0007669"/>
    <property type="project" value="TreeGrafter"/>
</dbReference>
<dbReference type="Pfam" id="PF01974">
    <property type="entry name" value="tRNA_int_endo"/>
    <property type="match status" value="1"/>
</dbReference>
<keyword evidence="8" id="KW-1185">Reference proteome</keyword>
<gene>
    <name evidence="7" type="primary">jg13666</name>
    <name evidence="7" type="ORF">PAEG_LOCUS23973</name>
</gene>
<dbReference type="SUPFAM" id="SSF53032">
    <property type="entry name" value="tRNA-intron endonuclease catalytic domain-like"/>
    <property type="match status" value="1"/>
</dbReference>
<evidence type="ECO:0000256" key="3">
    <source>
        <dbReference type="ARBA" id="ARBA00023239"/>
    </source>
</evidence>
<dbReference type="AlphaFoldDB" id="A0A8S4S8I9"/>
<accession>A0A8S4S8I9</accession>
<dbReference type="Proteomes" id="UP000838756">
    <property type="component" value="Unassembled WGS sequence"/>
</dbReference>
<proteinExistence type="inferred from homology"/>
<dbReference type="PANTHER" id="PTHR21227">
    <property type="entry name" value="TRNA-SPLICING ENDONUCLEASE SUBUNIT SEN2"/>
    <property type="match status" value="1"/>
</dbReference>
<dbReference type="GO" id="GO:0000213">
    <property type="term" value="F:tRNA-intron lyase activity"/>
    <property type="evidence" value="ECO:0007669"/>
    <property type="project" value="UniProtKB-UniRule"/>
</dbReference>
<organism evidence="7 8">
    <name type="scientific">Pararge aegeria aegeria</name>
    <dbReference type="NCBI Taxonomy" id="348720"/>
    <lineage>
        <taxon>Eukaryota</taxon>
        <taxon>Metazoa</taxon>
        <taxon>Ecdysozoa</taxon>
        <taxon>Arthropoda</taxon>
        <taxon>Hexapoda</taxon>
        <taxon>Insecta</taxon>
        <taxon>Pterygota</taxon>
        <taxon>Neoptera</taxon>
        <taxon>Endopterygota</taxon>
        <taxon>Lepidoptera</taxon>
        <taxon>Glossata</taxon>
        <taxon>Ditrysia</taxon>
        <taxon>Papilionoidea</taxon>
        <taxon>Nymphalidae</taxon>
        <taxon>Satyrinae</taxon>
        <taxon>Satyrini</taxon>
        <taxon>Parargina</taxon>
        <taxon>Pararge</taxon>
    </lineage>
</organism>
<dbReference type="OrthoDB" id="10249562at2759"/>
<dbReference type="InterPro" id="IPR011856">
    <property type="entry name" value="tRNA_endonuc-like_dom_sf"/>
</dbReference>
<dbReference type="CDD" id="cd22363">
    <property type="entry name" value="tRNA-intron_lyase_C"/>
    <property type="match status" value="1"/>
</dbReference>
<reference evidence="7" key="1">
    <citation type="submission" date="2022-03" db="EMBL/GenBank/DDBJ databases">
        <authorList>
            <person name="Lindestad O."/>
        </authorList>
    </citation>
    <scope>NUCLEOTIDE SEQUENCE</scope>
</reference>
<comment type="function">
    <text evidence="4">Constitutes one of the two catalytic subunit of the tRNA-splicing endonuclease complex, a complex responsible for identification and cleavage of the splice sites in pre-tRNA. It cleaves pre-tRNA at the 5'- and 3'-splice sites to release the intron. The products are an intron and two tRNA half-molecules bearing 2',3'-cyclic phosphate and 5'-OH termini. There are no conserved sequences at the splice sites, but the intron is invariably located at the same site in the gene, placing the splice sites an invariant distance from the constant structural features of the tRNA body.</text>
</comment>
<evidence type="ECO:0000256" key="2">
    <source>
        <dbReference type="ARBA" id="ARBA00022694"/>
    </source>
</evidence>
<evidence type="ECO:0000256" key="1">
    <source>
        <dbReference type="ARBA" id="ARBA00008078"/>
    </source>
</evidence>
<feature type="active site" evidence="5">
    <location>
        <position position="297"/>
    </location>
</feature>
<keyword evidence="2 4" id="KW-0819">tRNA processing</keyword>
<comment type="similarity">
    <text evidence="1 4">Belongs to the tRNA-intron endonuclease family.</text>
</comment>
<dbReference type="GO" id="GO:0000379">
    <property type="term" value="P:tRNA-type intron splice site recognition and cleavage"/>
    <property type="evidence" value="ECO:0007669"/>
    <property type="project" value="TreeGrafter"/>
</dbReference>